<evidence type="ECO:0000313" key="1">
    <source>
        <dbReference type="EMBL" id="KAG0264514.1"/>
    </source>
</evidence>
<comment type="caution">
    <text evidence="1">The sequence shown here is derived from an EMBL/GenBank/DDBJ whole genome shotgun (WGS) entry which is preliminary data.</text>
</comment>
<evidence type="ECO:0008006" key="3">
    <source>
        <dbReference type="Google" id="ProtNLM"/>
    </source>
</evidence>
<organism evidence="1 2">
    <name type="scientific">Actinomortierella ambigua</name>
    <dbReference type="NCBI Taxonomy" id="1343610"/>
    <lineage>
        <taxon>Eukaryota</taxon>
        <taxon>Fungi</taxon>
        <taxon>Fungi incertae sedis</taxon>
        <taxon>Mucoromycota</taxon>
        <taxon>Mortierellomycotina</taxon>
        <taxon>Mortierellomycetes</taxon>
        <taxon>Mortierellales</taxon>
        <taxon>Mortierellaceae</taxon>
        <taxon>Actinomortierella</taxon>
    </lineage>
</organism>
<sequence>MTKASRTVDQVTLPNYEEIELVWRDERAKTHKALWQGRAVVLKKCDVWNDSSVAKELMNEAGVYKRLQTLQGRYIPKLLLAGVTDGMDMVLVTEFVGADTSDELLDDSALVKIQEAMVAIHEMGASHRPENIIMQNHGLNAKFYFVDFGFLHFTVDKAELLEETETLNSLLRAMSSAC</sequence>
<reference evidence="1" key="1">
    <citation type="journal article" date="2020" name="Fungal Divers.">
        <title>Resolving the Mortierellaceae phylogeny through synthesis of multi-gene phylogenetics and phylogenomics.</title>
        <authorList>
            <person name="Vandepol N."/>
            <person name="Liber J."/>
            <person name="Desiro A."/>
            <person name="Na H."/>
            <person name="Kennedy M."/>
            <person name="Barry K."/>
            <person name="Grigoriev I.V."/>
            <person name="Miller A.N."/>
            <person name="O'Donnell K."/>
            <person name="Stajich J.E."/>
            <person name="Bonito G."/>
        </authorList>
    </citation>
    <scope>NUCLEOTIDE SEQUENCE</scope>
    <source>
        <strain evidence="1">BC1065</strain>
    </source>
</reference>
<accession>A0A9P6QC27</accession>
<dbReference type="OrthoDB" id="10020333at2759"/>
<dbReference type="PANTHER" id="PTHR37171:SF1">
    <property type="entry name" value="SERINE_THREONINE-PROTEIN KINASE YRZF-RELATED"/>
    <property type="match status" value="1"/>
</dbReference>
<dbReference type="SUPFAM" id="SSF56112">
    <property type="entry name" value="Protein kinase-like (PK-like)"/>
    <property type="match status" value="1"/>
</dbReference>
<protein>
    <recommendedName>
        <fullName evidence="3">Protein kinase domain-containing protein</fullName>
    </recommendedName>
</protein>
<dbReference type="InterPro" id="IPR011009">
    <property type="entry name" value="Kinase-like_dom_sf"/>
</dbReference>
<name>A0A9P6QC27_9FUNG</name>
<evidence type="ECO:0000313" key="2">
    <source>
        <dbReference type="Proteomes" id="UP000807716"/>
    </source>
</evidence>
<dbReference type="Proteomes" id="UP000807716">
    <property type="component" value="Unassembled WGS sequence"/>
</dbReference>
<gene>
    <name evidence="1" type="ORF">DFQ27_001183</name>
</gene>
<dbReference type="InterPro" id="IPR052396">
    <property type="entry name" value="Meiotic_Drive_Suppr_Kinase"/>
</dbReference>
<proteinExistence type="predicted"/>
<dbReference type="AlphaFoldDB" id="A0A9P6QC27"/>
<dbReference type="PANTHER" id="PTHR37171">
    <property type="entry name" value="SERINE/THREONINE-PROTEIN KINASE YRZF-RELATED"/>
    <property type="match status" value="1"/>
</dbReference>
<keyword evidence="2" id="KW-1185">Reference proteome</keyword>
<dbReference type="EMBL" id="JAAAJB010000138">
    <property type="protein sequence ID" value="KAG0264514.1"/>
    <property type="molecule type" value="Genomic_DNA"/>
</dbReference>